<feature type="compositionally biased region" description="Basic and acidic residues" evidence="1">
    <location>
        <begin position="72"/>
        <end position="83"/>
    </location>
</feature>
<feature type="non-terminal residue" evidence="2">
    <location>
        <position position="95"/>
    </location>
</feature>
<evidence type="ECO:0000256" key="1">
    <source>
        <dbReference type="SAM" id="MobiDB-lite"/>
    </source>
</evidence>
<accession>A0A6H5HDL0</accession>
<sequence length="95" mass="10434">MVWSPPVYHGVLLMMNNRPVLQCCSHAIRVRVTQRHSVSFAELSANLLPSSGLGDEAKRSYDRLASSPSPEEGNKFAESSAKETECRCVTLTLIA</sequence>
<proteinExistence type="predicted"/>
<gene>
    <name evidence="2" type="ORF">NTEN_LOCUS18818</name>
</gene>
<organism evidence="2 3">
    <name type="scientific">Nesidiocoris tenuis</name>
    <dbReference type="NCBI Taxonomy" id="355587"/>
    <lineage>
        <taxon>Eukaryota</taxon>
        <taxon>Metazoa</taxon>
        <taxon>Ecdysozoa</taxon>
        <taxon>Arthropoda</taxon>
        <taxon>Hexapoda</taxon>
        <taxon>Insecta</taxon>
        <taxon>Pterygota</taxon>
        <taxon>Neoptera</taxon>
        <taxon>Paraneoptera</taxon>
        <taxon>Hemiptera</taxon>
        <taxon>Heteroptera</taxon>
        <taxon>Panheteroptera</taxon>
        <taxon>Cimicomorpha</taxon>
        <taxon>Miridae</taxon>
        <taxon>Dicyphina</taxon>
        <taxon>Nesidiocoris</taxon>
    </lineage>
</organism>
<feature type="region of interest" description="Disordered" evidence="1">
    <location>
        <begin position="59"/>
        <end position="83"/>
    </location>
</feature>
<reference evidence="2 3" key="1">
    <citation type="submission" date="2020-02" db="EMBL/GenBank/DDBJ databases">
        <authorList>
            <person name="Ferguson B K."/>
        </authorList>
    </citation>
    <scope>NUCLEOTIDE SEQUENCE [LARGE SCALE GENOMIC DNA]</scope>
</reference>
<dbReference type="Proteomes" id="UP000479000">
    <property type="component" value="Unassembled WGS sequence"/>
</dbReference>
<name>A0A6H5HDL0_9HEMI</name>
<dbReference type="AlphaFoldDB" id="A0A6H5HDL0"/>
<evidence type="ECO:0000313" key="2">
    <source>
        <dbReference type="EMBL" id="CAB0014387.1"/>
    </source>
</evidence>
<dbReference type="EMBL" id="CADCXU010027767">
    <property type="protein sequence ID" value="CAB0014387.1"/>
    <property type="molecule type" value="Genomic_DNA"/>
</dbReference>
<keyword evidence="3" id="KW-1185">Reference proteome</keyword>
<evidence type="ECO:0000313" key="3">
    <source>
        <dbReference type="Proteomes" id="UP000479000"/>
    </source>
</evidence>
<protein>
    <submittedName>
        <fullName evidence="2">Uncharacterized protein</fullName>
    </submittedName>
</protein>